<dbReference type="InterPro" id="IPR011257">
    <property type="entry name" value="DNA_glycosylase"/>
</dbReference>
<dbReference type="InterPro" id="IPR003265">
    <property type="entry name" value="HhH-GPD_domain"/>
</dbReference>
<evidence type="ECO:0000256" key="5">
    <source>
        <dbReference type="ARBA" id="ARBA00022023"/>
    </source>
</evidence>
<dbReference type="InterPro" id="IPR044298">
    <property type="entry name" value="MIG/MutY"/>
</dbReference>
<dbReference type="SUPFAM" id="SSF55811">
    <property type="entry name" value="Nudix"/>
    <property type="match status" value="1"/>
</dbReference>
<evidence type="ECO:0000256" key="14">
    <source>
        <dbReference type="RuleBase" id="RU365096"/>
    </source>
</evidence>
<dbReference type="Pfam" id="PF00730">
    <property type="entry name" value="HhH-GPD"/>
    <property type="match status" value="1"/>
</dbReference>
<reference evidence="17" key="1">
    <citation type="submission" date="2015-08" db="EMBL/GenBank/DDBJ databases">
        <authorList>
            <person name="Babu N.S."/>
            <person name="Beckwith C.J."/>
            <person name="Beseler K.G."/>
            <person name="Brison A."/>
            <person name="Carone J.V."/>
            <person name="Caskin T.P."/>
            <person name="Diamond M."/>
            <person name="Durham M.E."/>
            <person name="Foxe J.M."/>
            <person name="Go M."/>
            <person name="Henderson B.A."/>
            <person name="Jones I.B."/>
            <person name="McGettigan J.A."/>
            <person name="Micheletti S.J."/>
            <person name="Nasrallah M.E."/>
            <person name="Ortiz D."/>
            <person name="Piller C.R."/>
            <person name="Privatt S.R."/>
            <person name="Schneider S.L."/>
            <person name="Sharp S."/>
            <person name="Smith T.C."/>
            <person name="Stanton J.D."/>
            <person name="Ullery H.E."/>
            <person name="Wilson R.J."/>
            <person name="Serrano M.G."/>
            <person name="Buck G."/>
            <person name="Lee V."/>
            <person name="Wang Y."/>
            <person name="Carvalho R."/>
            <person name="Voegtly L."/>
            <person name="Shi R."/>
            <person name="Duckworth R."/>
            <person name="Johnson A."/>
            <person name="Loviza R."/>
            <person name="Walstead R."/>
            <person name="Shah Z."/>
            <person name="Kiflezghi M."/>
            <person name="Wade K."/>
            <person name="Ball S.L."/>
            <person name="Bradley K.W."/>
            <person name="Asai D.J."/>
            <person name="Bowman C.A."/>
            <person name="Russell D.A."/>
            <person name="Pope W.H."/>
            <person name="Jacobs-Sera D."/>
            <person name="Hendrix R.W."/>
            <person name="Hatfull G.F."/>
        </authorList>
    </citation>
    <scope>NUCLEOTIDE SEQUENCE [LARGE SCALE GENOMIC DNA]</scope>
    <source>
        <strain evidence="17">JCM 19170</strain>
    </source>
</reference>
<protein>
    <recommendedName>
        <fullName evidence="5 14">Adenine DNA glycosylase</fullName>
        <ecNumber evidence="4 14">3.2.2.31</ecNumber>
    </recommendedName>
</protein>
<dbReference type="GO" id="GO:0006284">
    <property type="term" value="P:base-excision repair"/>
    <property type="evidence" value="ECO:0007669"/>
    <property type="project" value="UniProtKB-UniRule"/>
</dbReference>
<dbReference type="AlphaFoldDB" id="A0A0K6ITR4"/>
<evidence type="ECO:0000256" key="13">
    <source>
        <dbReference type="ARBA" id="ARBA00023295"/>
    </source>
</evidence>
<evidence type="ECO:0000256" key="11">
    <source>
        <dbReference type="ARBA" id="ARBA00023014"/>
    </source>
</evidence>
<comment type="cofactor">
    <cofactor evidence="14">
        <name>[4Fe-4S] cluster</name>
        <dbReference type="ChEBI" id="CHEBI:49883"/>
    </cofactor>
    <text evidence="14">Binds 1 [4Fe-4S] cluster.</text>
</comment>
<dbReference type="CDD" id="cd03431">
    <property type="entry name" value="NUDIX_DNA_Glycosylase_C-MutY"/>
    <property type="match status" value="1"/>
</dbReference>
<evidence type="ECO:0000256" key="2">
    <source>
        <dbReference type="ARBA" id="ARBA00002933"/>
    </source>
</evidence>
<keyword evidence="12" id="KW-0234">DNA repair</keyword>
<keyword evidence="11" id="KW-0411">Iron-sulfur</keyword>
<evidence type="ECO:0000256" key="6">
    <source>
        <dbReference type="ARBA" id="ARBA00022485"/>
    </source>
</evidence>
<evidence type="ECO:0000256" key="1">
    <source>
        <dbReference type="ARBA" id="ARBA00000843"/>
    </source>
</evidence>
<dbReference type="EC" id="3.2.2.31" evidence="4 14"/>
<comment type="function">
    <text evidence="2">Adenine glycosylase active on G-A mispairs. MutY also corrects error-prone DNA synthesis past GO lesions which are due to the oxidatively damaged form of guanine: 7,8-dihydro-8-oxoguanine (8-oxo-dGTP).</text>
</comment>
<evidence type="ECO:0000256" key="3">
    <source>
        <dbReference type="ARBA" id="ARBA00008343"/>
    </source>
</evidence>
<comment type="catalytic activity">
    <reaction evidence="1 14">
        <text>Hydrolyzes free adenine bases from 7,8-dihydro-8-oxoguanine:adenine mismatched double-stranded DNA, leaving an apurinic site.</text>
        <dbReference type="EC" id="3.2.2.31"/>
    </reaction>
</comment>
<dbReference type="GO" id="GO:0051539">
    <property type="term" value="F:4 iron, 4 sulfur cluster binding"/>
    <property type="evidence" value="ECO:0007669"/>
    <property type="project" value="UniProtKB-UniRule"/>
</dbReference>
<sequence>MKPKRKCNAEMTTDQDFVDCPKNSLWGGSDAIFAVRLVDWQRRCGRRDLPWQGNDPYRVWLSEVMLQQTQVRTVLPYFARFVARFPTVEALAAAPLDEVLALWSGLGYYARARHLHAAARLWVARWPRSCPRGAQEWVQLPGVGRSTAAAIAAFVQGERVPILDGNVQRVLCRLFAVEEDPRAAATAGRLWDLAQSLLPHDSDDMPAYTQGMMDLGALVCTRARPRCDVCPVVDLCAAHCLGIAAELPRKRARAPVPEQDLRWGWYEEDGAVWLVRRAPQGIWGGLWCLPQEDQAPPGAWRAAGEIARLTHRLTHFTLKITVTRYLPQAPRAVEPAAAWGEEARCLAPADALALGVPQPLRRLLERAVDSLAESGNEGERRIGVAKGKFEVLERIDGHDKEIERLLRGGGKP</sequence>
<proteinExistence type="inferred from homology"/>
<dbReference type="Gene3D" id="1.10.1670.10">
    <property type="entry name" value="Helix-hairpin-Helix base-excision DNA repair enzymes (C-terminal)"/>
    <property type="match status" value="1"/>
</dbReference>
<dbReference type="CDD" id="cd00056">
    <property type="entry name" value="ENDO3c"/>
    <property type="match status" value="1"/>
</dbReference>
<keyword evidence="7" id="KW-0479">Metal-binding</keyword>
<dbReference type="GO" id="GO:0034039">
    <property type="term" value="F:8-oxo-7,8-dihydroguanine DNA N-glycosylase activity"/>
    <property type="evidence" value="ECO:0007669"/>
    <property type="project" value="TreeGrafter"/>
</dbReference>
<keyword evidence="9" id="KW-0378">Hydrolase</keyword>
<dbReference type="Gene3D" id="1.10.340.30">
    <property type="entry name" value="Hypothetical protein, domain 2"/>
    <property type="match status" value="1"/>
</dbReference>
<dbReference type="GO" id="GO:0032357">
    <property type="term" value="F:oxidized purine DNA binding"/>
    <property type="evidence" value="ECO:0007669"/>
    <property type="project" value="TreeGrafter"/>
</dbReference>
<keyword evidence="6" id="KW-0004">4Fe-4S</keyword>
<evidence type="ECO:0000256" key="9">
    <source>
        <dbReference type="ARBA" id="ARBA00022801"/>
    </source>
</evidence>
<dbReference type="GO" id="GO:0035485">
    <property type="term" value="F:adenine/guanine mispair binding"/>
    <property type="evidence" value="ECO:0007669"/>
    <property type="project" value="TreeGrafter"/>
</dbReference>
<evidence type="ECO:0000256" key="4">
    <source>
        <dbReference type="ARBA" id="ARBA00012045"/>
    </source>
</evidence>
<evidence type="ECO:0000256" key="10">
    <source>
        <dbReference type="ARBA" id="ARBA00023004"/>
    </source>
</evidence>
<evidence type="ECO:0000313" key="17">
    <source>
        <dbReference type="Proteomes" id="UP000182108"/>
    </source>
</evidence>
<dbReference type="GO" id="GO:0046872">
    <property type="term" value="F:metal ion binding"/>
    <property type="evidence" value="ECO:0007669"/>
    <property type="project" value="UniProtKB-UniRule"/>
</dbReference>
<gene>
    <name evidence="16" type="ORF">Ga0061068_103180</name>
</gene>
<keyword evidence="10 14" id="KW-0408">Iron</keyword>
<dbReference type="EMBL" id="CYHH01000003">
    <property type="protein sequence ID" value="CUB06506.1"/>
    <property type="molecule type" value="Genomic_DNA"/>
</dbReference>
<evidence type="ECO:0000256" key="7">
    <source>
        <dbReference type="ARBA" id="ARBA00022723"/>
    </source>
</evidence>
<feature type="domain" description="HhH-GPD" evidence="15">
    <location>
        <begin position="65"/>
        <end position="218"/>
    </location>
</feature>
<keyword evidence="8 14" id="KW-0227">DNA damage</keyword>
<dbReference type="SMART" id="SM00478">
    <property type="entry name" value="ENDO3c"/>
    <property type="match status" value="1"/>
</dbReference>
<evidence type="ECO:0000256" key="8">
    <source>
        <dbReference type="ARBA" id="ARBA00022763"/>
    </source>
</evidence>
<evidence type="ECO:0000256" key="12">
    <source>
        <dbReference type="ARBA" id="ARBA00023204"/>
    </source>
</evidence>
<dbReference type="Pfam" id="PF14815">
    <property type="entry name" value="NUDIX_4"/>
    <property type="match status" value="1"/>
</dbReference>
<organism evidence="16 17">
    <name type="scientific">Tepidiphilus thermophilus</name>
    <dbReference type="NCBI Taxonomy" id="876478"/>
    <lineage>
        <taxon>Bacteria</taxon>
        <taxon>Pseudomonadati</taxon>
        <taxon>Pseudomonadota</taxon>
        <taxon>Hydrogenophilia</taxon>
        <taxon>Hydrogenophilales</taxon>
        <taxon>Hydrogenophilaceae</taxon>
        <taxon>Tepidiphilus</taxon>
    </lineage>
</organism>
<dbReference type="PROSITE" id="PS00764">
    <property type="entry name" value="ENDONUCLEASE_III_1"/>
    <property type="match status" value="1"/>
</dbReference>
<dbReference type="InterPro" id="IPR029119">
    <property type="entry name" value="MutY_C"/>
</dbReference>
<dbReference type="InterPro" id="IPR015797">
    <property type="entry name" value="NUDIX_hydrolase-like_dom_sf"/>
</dbReference>
<keyword evidence="13 14" id="KW-0326">Glycosidase</keyword>
<name>A0A0K6ITR4_9PROT</name>
<dbReference type="InterPro" id="IPR005760">
    <property type="entry name" value="A/G_AdeGlyc_MutY"/>
</dbReference>
<dbReference type="GO" id="GO:0006298">
    <property type="term" value="P:mismatch repair"/>
    <property type="evidence" value="ECO:0007669"/>
    <property type="project" value="TreeGrafter"/>
</dbReference>
<dbReference type="InterPro" id="IPR004035">
    <property type="entry name" value="Endouclease-III_FeS-bd_BS"/>
</dbReference>
<dbReference type="Proteomes" id="UP000182108">
    <property type="component" value="Unassembled WGS sequence"/>
</dbReference>
<evidence type="ECO:0000313" key="16">
    <source>
        <dbReference type="EMBL" id="CUB06506.1"/>
    </source>
</evidence>
<accession>A0A0K6ITR4</accession>
<keyword evidence="17" id="KW-1185">Reference proteome</keyword>
<dbReference type="PANTHER" id="PTHR42944">
    <property type="entry name" value="ADENINE DNA GLYCOSYLASE"/>
    <property type="match status" value="1"/>
</dbReference>
<dbReference type="SUPFAM" id="SSF48150">
    <property type="entry name" value="DNA-glycosylase"/>
    <property type="match status" value="1"/>
</dbReference>
<dbReference type="PANTHER" id="PTHR42944:SF1">
    <property type="entry name" value="ADENINE DNA GLYCOSYLASE"/>
    <property type="match status" value="1"/>
</dbReference>
<dbReference type="GO" id="GO:0000701">
    <property type="term" value="F:purine-specific mismatch base pair DNA N-glycosylase activity"/>
    <property type="evidence" value="ECO:0007669"/>
    <property type="project" value="UniProtKB-EC"/>
</dbReference>
<dbReference type="InterPro" id="IPR023170">
    <property type="entry name" value="HhH_base_excis_C"/>
</dbReference>
<comment type="similarity">
    <text evidence="3 14">Belongs to the Nth/MutY family.</text>
</comment>
<dbReference type="NCBIfam" id="TIGR01084">
    <property type="entry name" value="mutY"/>
    <property type="match status" value="1"/>
</dbReference>
<dbReference type="Gene3D" id="3.90.79.10">
    <property type="entry name" value="Nucleoside Triphosphate Pyrophosphohydrolase"/>
    <property type="match status" value="1"/>
</dbReference>
<evidence type="ECO:0000259" key="15">
    <source>
        <dbReference type="SMART" id="SM00478"/>
    </source>
</evidence>